<proteinExistence type="predicted"/>
<dbReference type="InterPro" id="IPR013783">
    <property type="entry name" value="Ig-like_fold"/>
</dbReference>
<comment type="caution">
    <text evidence="1">The sequence shown here is derived from an EMBL/GenBank/DDBJ whole genome shotgun (WGS) entry which is preliminary data.</text>
</comment>
<dbReference type="AlphaFoldDB" id="A0A835SM59"/>
<evidence type="ECO:0008006" key="3">
    <source>
        <dbReference type="Google" id="ProtNLM"/>
    </source>
</evidence>
<gene>
    <name evidence="1" type="ORF">HXX76_012201</name>
</gene>
<dbReference type="Gene3D" id="2.60.40.10">
    <property type="entry name" value="Immunoglobulins"/>
    <property type="match status" value="1"/>
</dbReference>
<sequence>MATSFPKGALVISSGDAAAGNCGANSLDYYTDLVGGGSDANLDALIPNYSTYDAVALEFDVTPSKDGYLVFQYRFGSDEYTEWVNTAFNDVFGFFIAPKSQPITAGHNVAIVAGTADTQVSINNVNHLSHSDIWTNNRVGEAAVITKTEADGYTNLLNTQGYQVVAGTTYRFKLAVADAGDQILDSWVWIGGETMLVDQKPNATATVKDPVSCANPFETLDSAGSYDPDPNDTVPTLAFSWTVTADLGACAHVLTFTGATATVDLRTLFSGATYSVTLKVMDDHGVEDSVIRTLTVPAGCSTVTVNDICNIMAVTVPSPSPPPPPPATLADLTNLAVVAPVQHGGVAMVACDGYGIQITAGATSQPALDLLIKDADGADAYYIWHLYDAADKSFDFPVAEKIMGPYKYPYTGSGDNAVTFDAVDLQQGQTIKKYRVMLCVTEVQKWDQGQGMVIKDVTTFVQALQCPIPASDPPAVIAFPGSKSPDSFTLECNALVNLDVSIPIAKSVSAAANGGAVSVHWAVLAGDGQAVWQTTVAGSVPYTFDGTALVANGVIASDVFYTIAFDISVGTKGFDNLDNWNTKMSVVSPI</sequence>
<organism evidence="1 2">
    <name type="scientific">Chlamydomonas incerta</name>
    <dbReference type="NCBI Taxonomy" id="51695"/>
    <lineage>
        <taxon>Eukaryota</taxon>
        <taxon>Viridiplantae</taxon>
        <taxon>Chlorophyta</taxon>
        <taxon>core chlorophytes</taxon>
        <taxon>Chlorophyceae</taxon>
        <taxon>CS clade</taxon>
        <taxon>Chlamydomonadales</taxon>
        <taxon>Chlamydomonadaceae</taxon>
        <taxon>Chlamydomonas</taxon>
    </lineage>
</organism>
<dbReference type="Proteomes" id="UP000650467">
    <property type="component" value="Unassembled WGS sequence"/>
</dbReference>
<evidence type="ECO:0000313" key="1">
    <source>
        <dbReference type="EMBL" id="KAG2427547.1"/>
    </source>
</evidence>
<reference evidence="1" key="1">
    <citation type="journal article" date="2020" name="bioRxiv">
        <title>Comparative genomics of Chlamydomonas.</title>
        <authorList>
            <person name="Craig R.J."/>
            <person name="Hasan A.R."/>
            <person name="Ness R.W."/>
            <person name="Keightley P.D."/>
        </authorList>
    </citation>
    <scope>NUCLEOTIDE SEQUENCE</scope>
    <source>
        <strain evidence="1">SAG 7.73</strain>
    </source>
</reference>
<keyword evidence="2" id="KW-1185">Reference proteome</keyword>
<dbReference type="OrthoDB" id="540558at2759"/>
<evidence type="ECO:0000313" key="2">
    <source>
        <dbReference type="Proteomes" id="UP000650467"/>
    </source>
</evidence>
<dbReference type="NCBIfam" id="NF038133">
    <property type="entry name" value="choice_anch_L"/>
    <property type="match status" value="1"/>
</dbReference>
<dbReference type="EMBL" id="JAEHOC010000039">
    <property type="protein sequence ID" value="KAG2427547.1"/>
    <property type="molecule type" value="Genomic_DNA"/>
</dbReference>
<name>A0A835SM59_CHLIN</name>
<dbReference type="InterPro" id="IPR049804">
    <property type="entry name" value="Choice_anch_L"/>
</dbReference>
<accession>A0A835SM59</accession>
<protein>
    <recommendedName>
        <fullName evidence="3">PKD domain-containing protein</fullName>
    </recommendedName>
</protein>